<evidence type="ECO:0000256" key="2">
    <source>
        <dbReference type="ARBA" id="ARBA00022448"/>
    </source>
</evidence>
<dbReference type="PROSITE" id="PS50850">
    <property type="entry name" value="MFS"/>
    <property type="match status" value="1"/>
</dbReference>
<name>A0AAN6Y250_9PEZI</name>
<dbReference type="FunFam" id="1.20.1720.10:FF:000012">
    <property type="entry name" value="MFS toxin efflux pump (AflT)"/>
    <property type="match status" value="1"/>
</dbReference>
<sequence length="610" mass="65401">MFFKKKASETGEIAAATGPVPANVEPVNEKRLEGQDDEGTGTALGPTDTTATKDIVYPSGIRLFLLMASVFISMFLVALDRLIITTAIPEITNEFHSVTDIGWYGAAYLFTNCAFMLLTGKIYTFWSVKLVLLTSILLFEVGSAICGAAPNSVAFIVGRAIAGIGAAGIMSGVIVTIVYAVPLHNRPKYQGLFGAVFGVSSIIGPLVGGAFTSNVTWRWCFYINLPIGGVTALFIFLLLDIPERETTKAAMGEKIKQMDLLGTAMFMPGVISLLLALQWGGSEYEWSNSRIIALLVLAGVLLIAFVLVQIYKPDTATIPPRIIKGQRSIVAGFWATICHGASMMIFNYFLPVWFQAIKGVSALDSGVRLLPMILPLVFASIFTGFLTSKIGYYTPFMIFGSCLLSIGAGLMTTLQIDSGTNAWAGYQVIYGLGLGCMMQAPNLAAQTVLNKIDVPIGTSLMIFGQLLGGAIFTAVGQNVLNNQLLEKMSNIQGFNPALLMSEGATTLITKLPEAIRPIVLFQYNEALRKVFQVGVIVSCFTFLGAVSMEWKSVKKHIQKKDQGDGGAAEEGKAGELEGEAKDGSDKGPETEDEKTVVGGETGKEGEKEKS</sequence>
<feature type="transmembrane region" description="Helical" evidence="7">
    <location>
        <begin position="156"/>
        <end position="180"/>
    </location>
</feature>
<evidence type="ECO:0000313" key="10">
    <source>
        <dbReference type="Proteomes" id="UP001301769"/>
    </source>
</evidence>
<feature type="transmembrane region" description="Helical" evidence="7">
    <location>
        <begin position="329"/>
        <end position="349"/>
    </location>
</feature>
<evidence type="ECO:0000259" key="8">
    <source>
        <dbReference type="PROSITE" id="PS50850"/>
    </source>
</evidence>
<dbReference type="SUPFAM" id="SSF103473">
    <property type="entry name" value="MFS general substrate transporter"/>
    <property type="match status" value="1"/>
</dbReference>
<dbReference type="PANTHER" id="PTHR23501:SF153">
    <property type="entry name" value="AFLATOXIN EFFLUX PUMP, PUTATIVE-RELATED"/>
    <property type="match status" value="1"/>
</dbReference>
<dbReference type="GO" id="GO:0005886">
    <property type="term" value="C:plasma membrane"/>
    <property type="evidence" value="ECO:0007669"/>
    <property type="project" value="TreeGrafter"/>
</dbReference>
<evidence type="ECO:0000256" key="6">
    <source>
        <dbReference type="SAM" id="MobiDB-lite"/>
    </source>
</evidence>
<evidence type="ECO:0000256" key="4">
    <source>
        <dbReference type="ARBA" id="ARBA00022989"/>
    </source>
</evidence>
<evidence type="ECO:0000256" key="7">
    <source>
        <dbReference type="SAM" id="Phobius"/>
    </source>
</evidence>
<feature type="transmembrane region" description="Helical" evidence="7">
    <location>
        <begin position="369"/>
        <end position="387"/>
    </location>
</feature>
<feature type="transmembrane region" description="Helical" evidence="7">
    <location>
        <begin position="192"/>
        <end position="213"/>
    </location>
</feature>
<dbReference type="PRINTS" id="PR01036">
    <property type="entry name" value="TCRTETB"/>
</dbReference>
<dbReference type="InterPro" id="IPR020846">
    <property type="entry name" value="MFS_dom"/>
</dbReference>
<feature type="transmembrane region" description="Helical" evidence="7">
    <location>
        <begin position="260"/>
        <end position="279"/>
    </location>
</feature>
<dbReference type="Pfam" id="PF07690">
    <property type="entry name" value="MFS_1"/>
    <property type="match status" value="1"/>
</dbReference>
<evidence type="ECO:0000256" key="1">
    <source>
        <dbReference type="ARBA" id="ARBA00004141"/>
    </source>
</evidence>
<keyword evidence="3 7" id="KW-0812">Transmembrane</keyword>
<feature type="transmembrane region" description="Helical" evidence="7">
    <location>
        <begin position="530"/>
        <end position="550"/>
    </location>
</feature>
<keyword evidence="2" id="KW-0813">Transport</keyword>
<dbReference type="EMBL" id="MU858165">
    <property type="protein sequence ID" value="KAK4210823.1"/>
    <property type="molecule type" value="Genomic_DNA"/>
</dbReference>
<keyword evidence="5 7" id="KW-0472">Membrane</keyword>
<feature type="transmembrane region" description="Helical" evidence="7">
    <location>
        <begin position="63"/>
        <end position="89"/>
    </location>
</feature>
<proteinExistence type="predicted"/>
<dbReference type="AlphaFoldDB" id="A0AAN6Y250"/>
<evidence type="ECO:0000313" key="9">
    <source>
        <dbReference type="EMBL" id="KAK4210823.1"/>
    </source>
</evidence>
<evidence type="ECO:0000256" key="3">
    <source>
        <dbReference type="ARBA" id="ARBA00022692"/>
    </source>
</evidence>
<feature type="region of interest" description="Disordered" evidence="6">
    <location>
        <begin position="558"/>
        <end position="610"/>
    </location>
</feature>
<feature type="transmembrane region" description="Helical" evidence="7">
    <location>
        <begin position="396"/>
        <end position="416"/>
    </location>
</feature>
<accession>A0AAN6Y250</accession>
<dbReference type="CDD" id="cd17502">
    <property type="entry name" value="MFS_Azr1_MDR_like"/>
    <property type="match status" value="1"/>
</dbReference>
<feature type="compositionally biased region" description="Basic and acidic residues" evidence="6">
    <location>
        <begin position="559"/>
        <end position="610"/>
    </location>
</feature>
<reference evidence="9" key="1">
    <citation type="journal article" date="2023" name="Mol. Phylogenet. Evol.">
        <title>Genome-scale phylogeny and comparative genomics of the fungal order Sordariales.</title>
        <authorList>
            <person name="Hensen N."/>
            <person name="Bonometti L."/>
            <person name="Westerberg I."/>
            <person name="Brannstrom I.O."/>
            <person name="Guillou S."/>
            <person name="Cros-Aarteil S."/>
            <person name="Calhoun S."/>
            <person name="Haridas S."/>
            <person name="Kuo A."/>
            <person name="Mondo S."/>
            <person name="Pangilinan J."/>
            <person name="Riley R."/>
            <person name="LaButti K."/>
            <person name="Andreopoulos B."/>
            <person name="Lipzen A."/>
            <person name="Chen C."/>
            <person name="Yan M."/>
            <person name="Daum C."/>
            <person name="Ng V."/>
            <person name="Clum A."/>
            <person name="Steindorff A."/>
            <person name="Ohm R.A."/>
            <person name="Martin F."/>
            <person name="Silar P."/>
            <person name="Natvig D.O."/>
            <person name="Lalanne C."/>
            <person name="Gautier V."/>
            <person name="Ament-Velasquez S.L."/>
            <person name="Kruys A."/>
            <person name="Hutchinson M.I."/>
            <person name="Powell A.J."/>
            <person name="Barry K."/>
            <person name="Miller A.N."/>
            <person name="Grigoriev I.V."/>
            <person name="Debuchy R."/>
            <person name="Gladieux P."/>
            <person name="Hiltunen Thoren M."/>
            <person name="Johannesson H."/>
        </authorList>
    </citation>
    <scope>NUCLEOTIDE SEQUENCE</scope>
    <source>
        <strain evidence="9">PSN293</strain>
    </source>
</reference>
<reference evidence="9" key="2">
    <citation type="submission" date="2023-05" db="EMBL/GenBank/DDBJ databases">
        <authorList>
            <consortium name="Lawrence Berkeley National Laboratory"/>
            <person name="Steindorff A."/>
            <person name="Hensen N."/>
            <person name="Bonometti L."/>
            <person name="Westerberg I."/>
            <person name="Brannstrom I.O."/>
            <person name="Guillou S."/>
            <person name="Cros-Aarteil S."/>
            <person name="Calhoun S."/>
            <person name="Haridas S."/>
            <person name="Kuo A."/>
            <person name="Mondo S."/>
            <person name="Pangilinan J."/>
            <person name="Riley R."/>
            <person name="Labutti K."/>
            <person name="Andreopoulos B."/>
            <person name="Lipzen A."/>
            <person name="Chen C."/>
            <person name="Yanf M."/>
            <person name="Daum C."/>
            <person name="Ng V."/>
            <person name="Clum A."/>
            <person name="Ohm R."/>
            <person name="Martin F."/>
            <person name="Silar P."/>
            <person name="Natvig D."/>
            <person name="Lalanne C."/>
            <person name="Gautier V."/>
            <person name="Ament-Velasquez S.L."/>
            <person name="Kruys A."/>
            <person name="Hutchinson M.I."/>
            <person name="Powell A.J."/>
            <person name="Barry K."/>
            <person name="Miller A.N."/>
            <person name="Grigoriev I.V."/>
            <person name="Debuchy R."/>
            <person name="Gladieux P."/>
            <person name="Thoren M.H."/>
            <person name="Johannesson H."/>
        </authorList>
    </citation>
    <scope>NUCLEOTIDE SEQUENCE</scope>
    <source>
        <strain evidence="9">PSN293</strain>
    </source>
</reference>
<dbReference type="FunFam" id="1.20.1250.20:FF:000196">
    <property type="entry name" value="MFS toxin efflux pump (AflT)"/>
    <property type="match status" value="1"/>
</dbReference>
<feature type="transmembrane region" description="Helical" evidence="7">
    <location>
        <begin position="460"/>
        <end position="480"/>
    </location>
</feature>
<gene>
    <name evidence="9" type="ORF">QBC37DRAFT_27616</name>
</gene>
<keyword evidence="4 7" id="KW-1133">Transmembrane helix</keyword>
<dbReference type="InterPro" id="IPR011701">
    <property type="entry name" value="MFS"/>
</dbReference>
<feature type="transmembrane region" description="Helical" evidence="7">
    <location>
        <begin position="219"/>
        <end position="239"/>
    </location>
</feature>
<keyword evidence="10" id="KW-1185">Reference proteome</keyword>
<organism evidence="9 10">
    <name type="scientific">Rhypophila decipiens</name>
    <dbReference type="NCBI Taxonomy" id="261697"/>
    <lineage>
        <taxon>Eukaryota</taxon>
        <taxon>Fungi</taxon>
        <taxon>Dikarya</taxon>
        <taxon>Ascomycota</taxon>
        <taxon>Pezizomycotina</taxon>
        <taxon>Sordariomycetes</taxon>
        <taxon>Sordariomycetidae</taxon>
        <taxon>Sordariales</taxon>
        <taxon>Naviculisporaceae</taxon>
        <taxon>Rhypophila</taxon>
    </lineage>
</organism>
<feature type="transmembrane region" description="Helical" evidence="7">
    <location>
        <begin position="428"/>
        <end position="448"/>
    </location>
</feature>
<dbReference type="Proteomes" id="UP001301769">
    <property type="component" value="Unassembled WGS sequence"/>
</dbReference>
<dbReference type="InterPro" id="IPR036259">
    <property type="entry name" value="MFS_trans_sf"/>
</dbReference>
<dbReference type="PANTHER" id="PTHR23501">
    <property type="entry name" value="MAJOR FACILITATOR SUPERFAMILY"/>
    <property type="match status" value="1"/>
</dbReference>
<feature type="transmembrane region" description="Helical" evidence="7">
    <location>
        <begin position="291"/>
        <end position="308"/>
    </location>
</feature>
<feature type="domain" description="Major facilitator superfamily (MFS) profile" evidence="8">
    <location>
        <begin position="66"/>
        <end position="528"/>
    </location>
</feature>
<dbReference type="GO" id="GO:0022857">
    <property type="term" value="F:transmembrane transporter activity"/>
    <property type="evidence" value="ECO:0007669"/>
    <property type="project" value="InterPro"/>
</dbReference>
<feature type="transmembrane region" description="Helical" evidence="7">
    <location>
        <begin position="101"/>
        <end position="118"/>
    </location>
</feature>
<protein>
    <submittedName>
        <fullName evidence="9">Major facilitator superfamily domain-containing protein</fullName>
    </submittedName>
</protein>
<comment type="caution">
    <text evidence="9">The sequence shown here is derived from an EMBL/GenBank/DDBJ whole genome shotgun (WGS) entry which is preliminary data.</text>
</comment>
<evidence type="ECO:0000256" key="5">
    <source>
        <dbReference type="ARBA" id="ARBA00023136"/>
    </source>
</evidence>
<comment type="subcellular location">
    <subcellularLocation>
        <location evidence="1">Membrane</location>
        <topology evidence="1">Multi-pass membrane protein</topology>
    </subcellularLocation>
</comment>
<dbReference type="Gene3D" id="1.20.1250.20">
    <property type="entry name" value="MFS general substrate transporter like domains"/>
    <property type="match status" value="2"/>
</dbReference>
<feature type="transmembrane region" description="Helical" evidence="7">
    <location>
        <begin position="130"/>
        <end position="150"/>
    </location>
</feature>